<gene>
    <name evidence="1" type="ORF">N7452_002410</name>
</gene>
<evidence type="ECO:0000313" key="2">
    <source>
        <dbReference type="Proteomes" id="UP001147695"/>
    </source>
</evidence>
<sequence length="71" mass="8223">MNTFLYLVIKGIYDYLDSHKNKAWLSRALNTFVNKRATTTTFSRYQPTQAMASLSSPDRLLIVTQRPLIQL</sequence>
<reference evidence="1" key="1">
    <citation type="submission" date="2022-12" db="EMBL/GenBank/DDBJ databases">
        <authorList>
            <person name="Petersen C."/>
        </authorList>
    </citation>
    <scope>NUCLEOTIDE SEQUENCE</scope>
    <source>
        <strain evidence="1">IBT 35673</strain>
    </source>
</reference>
<proteinExistence type="predicted"/>
<evidence type="ECO:0000313" key="1">
    <source>
        <dbReference type="EMBL" id="KAJ5344406.1"/>
    </source>
</evidence>
<comment type="caution">
    <text evidence="1">The sequence shown here is derived from an EMBL/GenBank/DDBJ whole genome shotgun (WGS) entry which is preliminary data.</text>
</comment>
<dbReference type="AlphaFoldDB" id="A0A9W9QRI8"/>
<dbReference type="EMBL" id="JAPZBQ010000002">
    <property type="protein sequence ID" value="KAJ5344406.1"/>
    <property type="molecule type" value="Genomic_DNA"/>
</dbReference>
<protein>
    <submittedName>
        <fullName evidence="1">Uncharacterized protein</fullName>
    </submittedName>
</protein>
<name>A0A9W9QRI8_PENBR</name>
<accession>A0A9W9QRI8</accession>
<reference evidence="1" key="2">
    <citation type="journal article" date="2023" name="IMA Fungus">
        <title>Comparative genomic study of the Penicillium genus elucidates a diverse pangenome and 15 lateral gene transfer events.</title>
        <authorList>
            <person name="Petersen C."/>
            <person name="Sorensen T."/>
            <person name="Nielsen M.R."/>
            <person name="Sondergaard T.E."/>
            <person name="Sorensen J.L."/>
            <person name="Fitzpatrick D.A."/>
            <person name="Frisvad J.C."/>
            <person name="Nielsen K.L."/>
        </authorList>
    </citation>
    <scope>NUCLEOTIDE SEQUENCE</scope>
    <source>
        <strain evidence="1">IBT 35673</strain>
    </source>
</reference>
<organism evidence="1 2">
    <name type="scientific">Penicillium brevicompactum</name>
    <dbReference type="NCBI Taxonomy" id="5074"/>
    <lineage>
        <taxon>Eukaryota</taxon>
        <taxon>Fungi</taxon>
        <taxon>Dikarya</taxon>
        <taxon>Ascomycota</taxon>
        <taxon>Pezizomycotina</taxon>
        <taxon>Eurotiomycetes</taxon>
        <taxon>Eurotiomycetidae</taxon>
        <taxon>Eurotiales</taxon>
        <taxon>Aspergillaceae</taxon>
        <taxon>Penicillium</taxon>
    </lineage>
</organism>
<dbReference type="Proteomes" id="UP001147695">
    <property type="component" value="Unassembled WGS sequence"/>
</dbReference>